<protein>
    <submittedName>
        <fullName evidence="2">Uncharacterized protein</fullName>
    </submittedName>
</protein>
<feature type="signal peptide" evidence="1">
    <location>
        <begin position="1"/>
        <end position="20"/>
    </location>
</feature>
<dbReference type="STRING" id="155417.A0A4Q4U0N6"/>
<name>A0A4Q4U0N6_9PEZI</name>
<proteinExistence type="predicted"/>
<evidence type="ECO:0000256" key="1">
    <source>
        <dbReference type="SAM" id="SignalP"/>
    </source>
</evidence>
<evidence type="ECO:0000313" key="2">
    <source>
        <dbReference type="EMBL" id="RYP11510.1"/>
    </source>
</evidence>
<feature type="chain" id="PRO_5020355668" evidence="1">
    <location>
        <begin position="21"/>
        <end position="125"/>
    </location>
</feature>
<dbReference type="OrthoDB" id="4670611at2759"/>
<dbReference type="AlphaFoldDB" id="A0A4Q4U0N6"/>
<sequence length="125" mass="13434">MFSVKTFAFIVMATAPLAFTLPANETLIQADYWAQFCDDTDCSQGCGQSVQVSNPGCLNQNGRRSILFHGTADGDYAMVVSPSANCPCQETCASIPTGTSCWDISLYHEAQSFRFISGHCTADNG</sequence>
<evidence type="ECO:0000313" key="3">
    <source>
        <dbReference type="Proteomes" id="UP000293360"/>
    </source>
</evidence>
<gene>
    <name evidence="2" type="ORF">DL764_000033</name>
</gene>
<reference evidence="2 3" key="1">
    <citation type="submission" date="2018-06" db="EMBL/GenBank/DDBJ databases">
        <title>Complete Genomes of Monosporascus.</title>
        <authorList>
            <person name="Robinson A.J."/>
            <person name="Natvig D.O."/>
        </authorList>
    </citation>
    <scope>NUCLEOTIDE SEQUENCE [LARGE SCALE GENOMIC DNA]</scope>
    <source>
        <strain evidence="2 3">CBS 110550</strain>
    </source>
</reference>
<organism evidence="2 3">
    <name type="scientific">Monosporascus ibericus</name>
    <dbReference type="NCBI Taxonomy" id="155417"/>
    <lineage>
        <taxon>Eukaryota</taxon>
        <taxon>Fungi</taxon>
        <taxon>Dikarya</taxon>
        <taxon>Ascomycota</taxon>
        <taxon>Pezizomycotina</taxon>
        <taxon>Sordariomycetes</taxon>
        <taxon>Xylariomycetidae</taxon>
        <taxon>Xylariales</taxon>
        <taxon>Xylariales incertae sedis</taxon>
        <taxon>Monosporascus</taxon>
    </lineage>
</organism>
<dbReference type="EMBL" id="QJNU01000001">
    <property type="protein sequence ID" value="RYP11510.1"/>
    <property type="molecule type" value="Genomic_DNA"/>
</dbReference>
<accession>A0A4Q4U0N6</accession>
<keyword evidence="3" id="KW-1185">Reference proteome</keyword>
<keyword evidence="1" id="KW-0732">Signal</keyword>
<comment type="caution">
    <text evidence="2">The sequence shown here is derived from an EMBL/GenBank/DDBJ whole genome shotgun (WGS) entry which is preliminary data.</text>
</comment>
<dbReference type="Proteomes" id="UP000293360">
    <property type="component" value="Unassembled WGS sequence"/>
</dbReference>